<name>A0A0J1BGG5_RHOIS</name>
<dbReference type="PATRIC" id="fig|595434.4.peg.2155"/>
<dbReference type="STRING" id="595434.RISK_002255"/>
<organism evidence="1 2">
    <name type="scientific">Rhodopirellula islandica</name>
    <dbReference type="NCBI Taxonomy" id="595434"/>
    <lineage>
        <taxon>Bacteria</taxon>
        <taxon>Pseudomonadati</taxon>
        <taxon>Planctomycetota</taxon>
        <taxon>Planctomycetia</taxon>
        <taxon>Pirellulales</taxon>
        <taxon>Pirellulaceae</taxon>
        <taxon>Rhodopirellula</taxon>
    </lineage>
</organism>
<keyword evidence="2" id="KW-1185">Reference proteome</keyword>
<sequence>MGQQLKPGGCCEDVRIFDENETLDEFRYALKGTDGTTQ</sequence>
<evidence type="ECO:0000313" key="1">
    <source>
        <dbReference type="EMBL" id="KLU05623.1"/>
    </source>
</evidence>
<dbReference type="AlphaFoldDB" id="A0A0J1BGG5"/>
<accession>A0A0J1BGG5</accession>
<dbReference type="EMBL" id="LECT01000017">
    <property type="protein sequence ID" value="KLU05623.1"/>
    <property type="molecule type" value="Genomic_DNA"/>
</dbReference>
<reference evidence="1" key="1">
    <citation type="submission" date="2015-05" db="EMBL/GenBank/DDBJ databases">
        <title>Permanent draft genome of Rhodopirellula islandicus K833.</title>
        <authorList>
            <person name="Kizina J."/>
            <person name="Richter M."/>
            <person name="Glockner F.O."/>
            <person name="Harder J."/>
        </authorList>
    </citation>
    <scope>NUCLEOTIDE SEQUENCE [LARGE SCALE GENOMIC DNA]</scope>
    <source>
        <strain evidence="1">K833</strain>
    </source>
</reference>
<dbReference type="Proteomes" id="UP000036367">
    <property type="component" value="Unassembled WGS sequence"/>
</dbReference>
<proteinExistence type="predicted"/>
<comment type="caution">
    <text evidence="1">The sequence shown here is derived from an EMBL/GenBank/DDBJ whole genome shotgun (WGS) entry which is preliminary data.</text>
</comment>
<protein>
    <submittedName>
        <fullName evidence="1">Uncharacterized protein</fullName>
    </submittedName>
</protein>
<gene>
    <name evidence="1" type="ORF">RISK_002255</name>
</gene>
<evidence type="ECO:0000313" key="2">
    <source>
        <dbReference type="Proteomes" id="UP000036367"/>
    </source>
</evidence>